<keyword evidence="2" id="KW-1185">Reference proteome</keyword>
<comment type="caution">
    <text evidence="1">The sequence shown here is derived from an EMBL/GenBank/DDBJ whole genome shotgun (WGS) entry which is preliminary data.</text>
</comment>
<dbReference type="Proteomes" id="UP000317982">
    <property type="component" value="Unassembled WGS sequence"/>
</dbReference>
<organism evidence="1 2">
    <name type="scientific">Cryptosporangium phraense</name>
    <dbReference type="NCBI Taxonomy" id="2593070"/>
    <lineage>
        <taxon>Bacteria</taxon>
        <taxon>Bacillati</taxon>
        <taxon>Actinomycetota</taxon>
        <taxon>Actinomycetes</taxon>
        <taxon>Cryptosporangiales</taxon>
        <taxon>Cryptosporangiaceae</taxon>
        <taxon>Cryptosporangium</taxon>
    </lineage>
</organism>
<sequence length="381" mass="41759">MIERGVPDRAAEVFSTAGAWLLSDAMAGLIALFGERLPADRRGGDDLWLHLNEELPDWVASPTVPGLSAGQVDLLRRTLAIEREVADDFNFRDDPAGAYRERSQARTADFSDAVREQVLEFATTLGLVGTSEPRHRSYDRTLVLGGGYRSPLLRARYAAQLQRNGVDLGELSFLGSPRFLTEQPPEQPVADTYAPGATDEFDLMVGAAQTEFGLHPVAVEFVCGCASDADPCPAWPRRDSTHAPDTPPAFTHERRVDLVDSSGALRARAYSAGTGRPPHRPQTSDTFDLWARSAGPKAGERVLVVTTRVFVPFQTFDALRLLYLPYGLEPDVIGLGAEWGDRPETAEYLLQETLSGIRSARRLLIEAAETITRIGAHRPPR</sequence>
<accession>A0A545AG96</accession>
<evidence type="ECO:0000313" key="2">
    <source>
        <dbReference type="Proteomes" id="UP000317982"/>
    </source>
</evidence>
<evidence type="ECO:0000313" key="1">
    <source>
        <dbReference type="EMBL" id="TQS40321.1"/>
    </source>
</evidence>
<dbReference type="OrthoDB" id="4683304at2"/>
<dbReference type="AlphaFoldDB" id="A0A545AG96"/>
<proteinExistence type="predicted"/>
<dbReference type="RefSeq" id="WP_142709278.1">
    <property type="nucleotide sequence ID" value="NZ_VIRS01000043.1"/>
</dbReference>
<name>A0A545AG96_9ACTN</name>
<gene>
    <name evidence="1" type="ORF">FL583_35485</name>
</gene>
<dbReference type="EMBL" id="VIRS01000043">
    <property type="protein sequence ID" value="TQS40321.1"/>
    <property type="molecule type" value="Genomic_DNA"/>
</dbReference>
<dbReference type="InParanoid" id="A0A545AG96"/>
<reference evidence="1 2" key="1">
    <citation type="submission" date="2019-07" db="EMBL/GenBank/DDBJ databases">
        <title>Cryptosporangium phraense sp. nov., isolated from plant litter.</title>
        <authorList>
            <person name="Suriyachadkun C."/>
        </authorList>
    </citation>
    <scope>NUCLEOTIDE SEQUENCE [LARGE SCALE GENOMIC DNA]</scope>
    <source>
        <strain evidence="1 2">A-T 5661</strain>
    </source>
</reference>
<protein>
    <submittedName>
        <fullName evidence="1">Uncharacterized protein</fullName>
    </submittedName>
</protein>